<accession>A0A420XX54</accession>
<dbReference type="AlphaFoldDB" id="A0A420XX54"/>
<proteinExistence type="predicted"/>
<name>A0A420XX54_9PEZI</name>
<sequence>MTSRRELEAAVWAFLPKLKLASMMERTPSTKCLQPGLKLSPDHGTLASGTVSRQSKRLLVQPYVKHNGGTAAAEAPIFRASVTLCKLSRTRAIILQDSLASHK</sequence>
<gene>
    <name evidence="1" type="ORF">DL546_000712</name>
</gene>
<protein>
    <submittedName>
        <fullName evidence="1">Uncharacterized protein</fullName>
    </submittedName>
</protein>
<organism evidence="1 2">
    <name type="scientific">Coniochaeta pulveracea</name>
    <dbReference type="NCBI Taxonomy" id="177199"/>
    <lineage>
        <taxon>Eukaryota</taxon>
        <taxon>Fungi</taxon>
        <taxon>Dikarya</taxon>
        <taxon>Ascomycota</taxon>
        <taxon>Pezizomycotina</taxon>
        <taxon>Sordariomycetes</taxon>
        <taxon>Sordariomycetidae</taxon>
        <taxon>Coniochaetales</taxon>
        <taxon>Coniochaetaceae</taxon>
        <taxon>Coniochaeta</taxon>
    </lineage>
</organism>
<reference evidence="1 2" key="1">
    <citation type="submission" date="2018-08" db="EMBL/GenBank/DDBJ databases">
        <title>Draft genome of the lignicolous fungus Coniochaeta pulveracea.</title>
        <authorList>
            <person name="Borstlap C.J."/>
            <person name="De Witt R.N."/>
            <person name="Botha A."/>
            <person name="Volschenk H."/>
        </authorList>
    </citation>
    <scope>NUCLEOTIDE SEQUENCE [LARGE SCALE GENOMIC DNA]</scope>
    <source>
        <strain evidence="1 2">CAB683</strain>
    </source>
</reference>
<evidence type="ECO:0000313" key="1">
    <source>
        <dbReference type="EMBL" id="RKU40237.1"/>
    </source>
</evidence>
<dbReference type="Proteomes" id="UP000275385">
    <property type="component" value="Unassembled WGS sequence"/>
</dbReference>
<dbReference type="EMBL" id="QVQW01000113">
    <property type="protein sequence ID" value="RKU40237.1"/>
    <property type="molecule type" value="Genomic_DNA"/>
</dbReference>
<keyword evidence="2" id="KW-1185">Reference proteome</keyword>
<evidence type="ECO:0000313" key="2">
    <source>
        <dbReference type="Proteomes" id="UP000275385"/>
    </source>
</evidence>
<comment type="caution">
    <text evidence="1">The sequence shown here is derived from an EMBL/GenBank/DDBJ whole genome shotgun (WGS) entry which is preliminary data.</text>
</comment>